<dbReference type="RefSeq" id="XP_018331264.1">
    <property type="nucleotide sequence ID" value="XM_018475762.2"/>
</dbReference>
<proteinExistence type="predicted"/>
<feature type="coiled-coil region" evidence="1">
    <location>
        <begin position="278"/>
        <end position="341"/>
    </location>
</feature>
<dbReference type="OrthoDB" id="551053at2759"/>
<organism evidence="2 3">
    <name type="scientific">Agrilus planipennis</name>
    <name type="common">Emerald ash borer</name>
    <name type="synonym">Agrilus marcopoli</name>
    <dbReference type="NCBI Taxonomy" id="224129"/>
    <lineage>
        <taxon>Eukaryota</taxon>
        <taxon>Metazoa</taxon>
        <taxon>Ecdysozoa</taxon>
        <taxon>Arthropoda</taxon>
        <taxon>Hexapoda</taxon>
        <taxon>Insecta</taxon>
        <taxon>Pterygota</taxon>
        <taxon>Neoptera</taxon>
        <taxon>Endopterygota</taxon>
        <taxon>Coleoptera</taxon>
        <taxon>Polyphaga</taxon>
        <taxon>Elateriformia</taxon>
        <taxon>Buprestoidea</taxon>
        <taxon>Buprestidae</taxon>
        <taxon>Agrilinae</taxon>
        <taxon>Agrilus</taxon>
    </lineage>
</organism>
<name>A0A1W4X5C2_AGRPL</name>
<dbReference type="KEGG" id="apln:108741112"/>
<evidence type="ECO:0000256" key="1">
    <source>
        <dbReference type="SAM" id="Coils"/>
    </source>
</evidence>
<accession>A0A1W4X5C2</accession>
<dbReference type="GO" id="GO:0005814">
    <property type="term" value="C:centriole"/>
    <property type="evidence" value="ECO:0007669"/>
    <property type="project" value="TreeGrafter"/>
</dbReference>
<dbReference type="GO" id="GO:0060271">
    <property type="term" value="P:cilium assembly"/>
    <property type="evidence" value="ECO:0007669"/>
    <property type="project" value="TreeGrafter"/>
</dbReference>
<gene>
    <name evidence="3" type="primary">LOC108741112</name>
</gene>
<dbReference type="AlphaFoldDB" id="A0A1W4X5C2"/>
<feature type="coiled-coil region" evidence="1">
    <location>
        <begin position="16"/>
        <end position="64"/>
    </location>
</feature>
<dbReference type="PANTHER" id="PTHR35970:SF1">
    <property type="entry name" value="SODIUM CHANNEL AND CLATHRIN LINKER 1"/>
    <property type="match status" value="1"/>
</dbReference>
<dbReference type="STRING" id="224129.A0A1W4X5C2"/>
<evidence type="ECO:0000313" key="3">
    <source>
        <dbReference type="RefSeq" id="XP_018331264.1"/>
    </source>
</evidence>
<reference evidence="3" key="1">
    <citation type="submission" date="2025-08" db="UniProtKB">
        <authorList>
            <consortium name="RefSeq"/>
        </authorList>
    </citation>
    <scope>IDENTIFICATION</scope>
    <source>
        <tissue evidence="3">Entire body</tissue>
    </source>
</reference>
<keyword evidence="2" id="KW-1185">Reference proteome</keyword>
<dbReference type="GeneID" id="108741112"/>
<protein>
    <submittedName>
        <fullName evidence="3">Tropomyosin-1, isoforms 9A/A/B-like isoform X1</fullName>
    </submittedName>
</protein>
<dbReference type="GO" id="GO:0045162">
    <property type="term" value="P:clustering of voltage-gated sodium channels"/>
    <property type="evidence" value="ECO:0007669"/>
    <property type="project" value="InterPro"/>
</dbReference>
<feature type="coiled-coil region" evidence="1">
    <location>
        <begin position="137"/>
        <end position="203"/>
    </location>
</feature>
<dbReference type="InterPro" id="IPR038911">
    <property type="entry name" value="SCLT1"/>
</dbReference>
<sequence length="564" mass="66974">MEIHEEEHILRCTEMFNQYEEMIESLSQNIQFYQEEVHTLKEELNHFIQQNKELSLKLQEERKANLLLESFKERDQFENNIINSLKSQLDSTLQENRTITELWQSSLKTIDCLEQELNIYRADNDGFVSQRFLKCEKEKYDQELQSLHSDLQNLQEKLKETIQLHTDALKAKNEELYLVSEENKNVKQQIDDFKSEMNELRKRQIGLDSIQERFTQVLNEKLRQIDNYKKNEAAIKIKMNEALVVAERAVVERDAAILRETQTKNEVEKLSQYFEQSRKEMDLNMANQIKDLEKLYEEKGKVANEEIKALKDELATKSLQLEKFKNECEILHEEVKRIRQGNAYIDETNTSRLLILEKNMEATFQKLLISEKKGLQLAAERDSVKADLEQMVNMYHNDMKSKEIEKTAMQKKMISLQNELEMNRNNVMVITEKLEKLATEIDKLTVENKKSLHVKDQRNQKTLNEMKEMQDKFEKIQDITRRHLDLQQEINKKWQKGIEETTRKFEERINELKREIRHLKATNNHLEQALLIANATMEEYKKFYDQMCGVAQNIAEIADAPTET</sequence>
<evidence type="ECO:0000313" key="2">
    <source>
        <dbReference type="Proteomes" id="UP000192223"/>
    </source>
</evidence>
<dbReference type="PANTHER" id="PTHR35970">
    <property type="entry name" value="SODIUM CHANNEL AND CLATHRIN LINKER 1"/>
    <property type="match status" value="1"/>
</dbReference>
<dbReference type="Proteomes" id="UP000192223">
    <property type="component" value="Unplaced"/>
</dbReference>
<dbReference type="FunCoup" id="A0A1W4X5C2">
    <property type="interactions" value="129"/>
</dbReference>
<feature type="coiled-coil region" evidence="1">
    <location>
        <begin position="399"/>
        <end position="529"/>
    </location>
</feature>
<dbReference type="InParanoid" id="A0A1W4X5C2"/>
<keyword evidence="1" id="KW-0175">Coiled coil</keyword>